<organism evidence="1 2">
    <name type="scientific">Lentinus brumalis</name>
    <dbReference type="NCBI Taxonomy" id="2498619"/>
    <lineage>
        <taxon>Eukaryota</taxon>
        <taxon>Fungi</taxon>
        <taxon>Dikarya</taxon>
        <taxon>Basidiomycota</taxon>
        <taxon>Agaricomycotina</taxon>
        <taxon>Agaricomycetes</taxon>
        <taxon>Polyporales</taxon>
        <taxon>Polyporaceae</taxon>
        <taxon>Lentinus</taxon>
    </lineage>
</organism>
<evidence type="ECO:0000313" key="2">
    <source>
        <dbReference type="Proteomes" id="UP000256964"/>
    </source>
</evidence>
<protein>
    <submittedName>
        <fullName evidence="1">Uncharacterized protein</fullName>
    </submittedName>
</protein>
<proteinExistence type="predicted"/>
<gene>
    <name evidence="1" type="ORF">OH76DRAFT_1208202</name>
</gene>
<name>A0A371DL76_9APHY</name>
<accession>A0A371DL76</accession>
<dbReference type="Proteomes" id="UP000256964">
    <property type="component" value="Unassembled WGS sequence"/>
</dbReference>
<reference evidence="1 2" key="1">
    <citation type="journal article" date="2018" name="Biotechnol. Biofuels">
        <title>Integrative visual omics of the white-rot fungus Polyporus brumalis exposes the biotechnological potential of its oxidative enzymes for delignifying raw plant biomass.</title>
        <authorList>
            <person name="Miyauchi S."/>
            <person name="Rancon A."/>
            <person name="Drula E."/>
            <person name="Hage H."/>
            <person name="Chaduli D."/>
            <person name="Favel A."/>
            <person name="Grisel S."/>
            <person name="Henrissat B."/>
            <person name="Herpoel-Gimbert I."/>
            <person name="Ruiz-Duenas F.J."/>
            <person name="Chevret D."/>
            <person name="Hainaut M."/>
            <person name="Lin J."/>
            <person name="Wang M."/>
            <person name="Pangilinan J."/>
            <person name="Lipzen A."/>
            <person name="Lesage-Meessen L."/>
            <person name="Navarro D."/>
            <person name="Riley R."/>
            <person name="Grigoriev I.V."/>
            <person name="Zhou S."/>
            <person name="Raouche S."/>
            <person name="Rosso M.N."/>
        </authorList>
    </citation>
    <scope>NUCLEOTIDE SEQUENCE [LARGE SCALE GENOMIC DNA]</scope>
    <source>
        <strain evidence="1 2">BRFM 1820</strain>
    </source>
</reference>
<sequence length="105" mass="11316">MTLQHVKRSVHNAWPKRGARFRVAGQSDNKASAANPICTDRYKKESEVEARRSADVGLVLGPAFTTLTIVFGFLPPLGPLAPCAPPSFTSLSCFQEATYKPATAP</sequence>
<dbReference type="EMBL" id="KZ857387">
    <property type="protein sequence ID" value="RDX53277.1"/>
    <property type="molecule type" value="Genomic_DNA"/>
</dbReference>
<dbReference type="AlphaFoldDB" id="A0A371DL76"/>
<evidence type="ECO:0000313" key="1">
    <source>
        <dbReference type="EMBL" id="RDX53277.1"/>
    </source>
</evidence>
<keyword evidence="2" id="KW-1185">Reference proteome</keyword>